<reference evidence="3 4" key="1">
    <citation type="journal article" date="2019" name="Emerg. Microbes Infect.">
        <title>Comprehensive subspecies identification of 175 nontuberculous mycobacteria species based on 7547 genomic profiles.</title>
        <authorList>
            <person name="Matsumoto Y."/>
            <person name="Kinjo T."/>
            <person name="Motooka D."/>
            <person name="Nabeya D."/>
            <person name="Jung N."/>
            <person name="Uechi K."/>
            <person name="Horii T."/>
            <person name="Iida T."/>
            <person name="Fujita J."/>
            <person name="Nakamura S."/>
        </authorList>
    </citation>
    <scope>NUCLEOTIDE SEQUENCE [LARGE SCALE GENOMIC DNA]</scope>
    <source>
        <strain evidence="3 4">JCM 12404</strain>
    </source>
</reference>
<proteinExistence type="predicted"/>
<dbReference type="AlphaFoldDB" id="A0A7I7KRM5"/>
<feature type="chain" id="PRO_5029599208" description="Peptidase S1 domain-containing protein" evidence="1">
    <location>
        <begin position="24"/>
        <end position="258"/>
    </location>
</feature>
<keyword evidence="4" id="KW-1185">Reference proteome</keyword>
<dbReference type="GO" id="GO:0006508">
    <property type="term" value="P:proteolysis"/>
    <property type="evidence" value="ECO:0007669"/>
    <property type="project" value="InterPro"/>
</dbReference>
<dbReference type="InterPro" id="IPR009003">
    <property type="entry name" value="Peptidase_S1_PA"/>
</dbReference>
<keyword evidence="1" id="KW-0732">Signal</keyword>
<gene>
    <name evidence="3" type="ORF">MCOO_02360</name>
</gene>
<feature type="domain" description="Peptidase S1" evidence="2">
    <location>
        <begin position="52"/>
        <end position="223"/>
    </location>
</feature>
<organism evidence="3 4">
    <name type="scientific">Mycobacterium cookii</name>
    <dbReference type="NCBI Taxonomy" id="1775"/>
    <lineage>
        <taxon>Bacteria</taxon>
        <taxon>Bacillati</taxon>
        <taxon>Actinomycetota</taxon>
        <taxon>Actinomycetes</taxon>
        <taxon>Mycobacteriales</taxon>
        <taxon>Mycobacteriaceae</taxon>
        <taxon>Mycobacterium</taxon>
    </lineage>
</organism>
<dbReference type="InterPro" id="IPR018114">
    <property type="entry name" value="TRYPSIN_HIS"/>
</dbReference>
<dbReference type="Pfam" id="PF00089">
    <property type="entry name" value="Trypsin"/>
    <property type="match status" value="1"/>
</dbReference>
<dbReference type="GO" id="GO:0004252">
    <property type="term" value="F:serine-type endopeptidase activity"/>
    <property type="evidence" value="ECO:0007669"/>
    <property type="project" value="InterPro"/>
</dbReference>
<dbReference type="RefSeq" id="WP_163774575.1">
    <property type="nucleotide sequence ID" value="NZ_AP022569.1"/>
</dbReference>
<accession>A0A7I7KRM5</accession>
<protein>
    <recommendedName>
        <fullName evidence="2">Peptidase S1 domain-containing protein</fullName>
    </recommendedName>
</protein>
<dbReference type="InterPro" id="IPR043504">
    <property type="entry name" value="Peptidase_S1_PA_chymotrypsin"/>
</dbReference>
<dbReference type="Gene3D" id="2.40.10.10">
    <property type="entry name" value="Trypsin-like serine proteases"/>
    <property type="match status" value="2"/>
</dbReference>
<evidence type="ECO:0000256" key="1">
    <source>
        <dbReference type="SAM" id="SignalP"/>
    </source>
</evidence>
<dbReference type="KEGG" id="mcoo:MCOO_02360"/>
<dbReference type="PROSITE" id="PS51257">
    <property type="entry name" value="PROKAR_LIPOPROTEIN"/>
    <property type="match status" value="1"/>
</dbReference>
<dbReference type="EMBL" id="AP022569">
    <property type="protein sequence ID" value="BBX44221.1"/>
    <property type="molecule type" value="Genomic_DNA"/>
</dbReference>
<dbReference type="Proteomes" id="UP000465866">
    <property type="component" value="Chromosome"/>
</dbReference>
<evidence type="ECO:0000313" key="3">
    <source>
        <dbReference type="EMBL" id="BBX44221.1"/>
    </source>
</evidence>
<feature type="signal peptide" evidence="1">
    <location>
        <begin position="1"/>
        <end position="23"/>
    </location>
</feature>
<evidence type="ECO:0000259" key="2">
    <source>
        <dbReference type="Pfam" id="PF00089"/>
    </source>
</evidence>
<dbReference type="SUPFAM" id="SSF50494">
    <property type="entry name" value="Trypsin-like serine proteases"/>
    <property type="match status" value="1"/>
</dbReference>
<dbReference type="InterPro" id="IPR001254">
    <property type="entry name" value="Trypsin_dom"/>
</dbReference>
<sequence length="258" mass="25551">MRILAAAAALTMLSAGCGHQAQSAPETGRDVAHTVNHVIAAPVDPDPRVGALFLSGSELHACTGSVLHSAAGDLVLTAAHCLSAGGSVTFVPGFARTAAPDAVWTVDAVYLDPRWVANRDPLADFAIARVGRPAGGSIEAVVGSALSVGGAPARGARVSVIAYPAGVGGLPVGCRVATEVSAGGFPELPCAGLADGTSGAPWISGSTVTGVIGGLHGGGCAENLSYSSPFDQHVNQLLARAEAGGPADAPPRTYDDEC</sequence>
<dbReference type="PROSITE" id="PS00134">
    <property type="entry name" value="TRYPSIN_HIS"/>
    <property type="match status" value="1"/>
</dbReference>
<evidence type="ECO:0000313" key="4">
    <source>
        <dbReference type="Proteomes" id="UP000465866"/>
    </source>
</evidence>
<name>A0A7I7KRM5_9MYCO</name>